<name>A0A143PPD9_LUTPR</name>
<dbReference type="PANTHER" id="PTHR43537:SF5">
    <property type="entry name" value="UXU OPERON TRANSCRIPTIONAL REGULATOR"/>
    <property type="match status" value="1"/>
</dbReference>
<protein>
    <submittedName>
        <fullName evidence="5">L-lactate utilization operon repressor</fullName>
    </submittedName>
</protein>
<dbReference type="KEGG" id="abac:LuPra_02901"/>
<keyword evidence="6" id="KW-1185">Reference proteome</keyword>
<dbReference type="STRING" id="1855912.LuPra_02901"/>
<feature type="domain" description="HTH gntR-type" evidence="4">
    <location>
        <begin position="15"/>
        <end position="83"/>
    </location>
</feature>
<dbReference type="InterPro" id="IPR000524">
    <property type="entry name" value="Tscrpt_reg_HTH_GntR"/>
</dbReference>
<reference evidence="5 6" key="1">
    <citation type="journal article" date="2016" name="Genome Announc.">
        <title>First Complete Genome Sequence of a Subdivision 6 Acidobacterium Strain.</title>
        <authorList>
            <person name="Huang S."/>
            <person name="Vieira S."/>
            <person name="Bunk B."/>
            <person name="Riedel T."/>
            <person name="Sproer C."/>
            <person name="Overmann J."/>
        </authorList>
    </citation>
    <scope>NUCLEOTIDE SEQUENCE [LARGE SCALE GENOMIC DNA]</scope>
    <source>
        <strain evidence="6">DSM 100886 HEG_-6_39</strain>
    </source>
</reference>
<dbReference type="AlphaFoldDB" id="A0A143PPD9"/>
<dbReference type="InterPro" id="IPR036390">
    <property type="entry name" value="WH_DNA-bd_sf"/>
</dbReference>
<dbReference type="SUPFAM" id="SSF48008">
    <property type="entry name" value="GntR ligand-binding domain-like"/>
    <property type="match status" value="1"/>
</dbReference>
<keyword evidence="3" id="KW-0804">Transcription</keyword>
<evidence type="ECO:0000256" key="2">
    <source>
        <dbReference type="ARBA" id="ARBA00023125"/>
    </source>
</evidence>
<dbReference type="Pfam" id="PF07729">
    <property type="entry name" value="FCD"/>
    <property type="match status" value="1"/>
</dbReference>
<organism evidence="5 6">
    <name type="scientific">Luteitalea pratensis</name>
    <dbReference type="NCBI Taxonomy" id="1855912"/>
    <lineage>
        <taxon>Bacteria</taxon>
        <taxon>Pseudomonadati</taxon>
        <taxon>Acidobacteriota</taxon>
        <taxon>Vicinamibacteria</taxon>
        <taxon>Vicinamibacterales</taxon>
        <taxon>Vicinamibacteraceae</taxon>
        <taxon>Luteitalea</taxon>
    </lineage>
</organism>
<dbReference type="RefSeq" id="WP_110171411.1">
    <property type="nucleotide sequence ID" value="NZ_CP015136.1"/>
</dbReference>
<dbReference type="PRINTS" id="PR00035">
    <property type="entry name" value="HTHGNTR"/>
</dbReference>
<evidence type="ECO:0000259" key="4">
    <source>
        <dbReference type="PROSITE" id="PS50949"/>
    </source>
</evidence>
<dbReference type="PANTHER" id="PTHR43537">
    <property type="entry name" value="TRANSCRIPTIONAL REGULATOR, GNTR FAMILY"/>
    <property type="match status" value="1"/>
</dbReference>
<dbReference type="InterPro" id="IPR011711">
    <property type="entry name" value="GntR_C"/>
</dbReference>
<evidence type="ECO:0000256" key="1">
    <source>
        <dbReference type="ARBA" id="ARBA00023015"/>
    </source>
</evidence>
<dbReference type="GO" id="GO:0003677">
    <property type="term" value="F:DNA binding"/>
    <property type="evidence" value="ECO:0007669"/>
    <property type="project" value="UniProtKB-KW"/>
</dbReference>
<sequence length="255" mass="27500">MTRHKSESSKKPFEGVAAELVVGHVRELIERGDLRPGARLPAERELALRVGVSRPSVRAGLRALAAMGVVQSRHGAGTFIRGGPPMLGSEPLSFLAALHGFTRDEMFEARRVLEVGVAGLAAERATGDQLASISEEITGMYASMDDPQAFLVHDIRFHRAVAAAAGNPILASLVEMVSEIFYEHRRKTAAQGKDLKEAADLHRAIYHALRTHDGERARRTMEAHLSLARDRQATEAGFNSDEALAPASTPVAAVS</sequence>
<reference evidence="6" key="2">
    <citation type="submission" date="2016-04" db="EMBL/GenBank/DDBJ databases">
        <title>First Complete Genome Sequence of a Subdivision 6 Acidobacterium.</title>
        <authorList>
            <person name="Huang S."/>
            <person name="Vieira S."/>
            <person name="Bunk B."/>
            <person name="Riedel T."/>
            <person name="Sproeer C."/>
            <person name="Overmann J."/>
        </authorList>
    </citation>
    <scope>NUCLEOTIDE SEQUENCE [LARGE SCALE GENOMIC DNA]</scope>
    <source>
        <strain evidence="6">DSM 100886 HEG_-6_39</strain>
    </source>
</reference>
<dbReference type="SMART" id="SM00345">
    <property type="entry name" value="HTH_GNTR"/>
    <property type="match status" value="1"/>
</dbReference>
<accession>A0A143PPD9</accession>
<dbReference type="PROSITE" id="PS50949">
    <property type="entry name" value="HTH_GNTR"/>
    <property type="match status" value="1"/>
</dbReference>
<proteinExistence type="predicted"/>
<evidence type="ECO:0000313" key="5">
    <source>
        <dbReference type="EMBL" id="AMY09679.1"/>
    </source>
</evidence>
<dbReference type="SMART" id="SM00895">
    <property type="entry name" value="FCD"/>
    <property type="match status" value="1"/>
</dbReference>
<dbReference type="SUPFAM" id="SSF46785">
    <property type="entry name" value="Winged helix' DNA-binding domain"/>
    <property type="match status" value="1"/>
</dbReference>
<keyword evidence="2" id="KW-0238">DNA-binding</keyword>
<dbReference type="EMBL" id="CP015136">
    <property type="protein sequence ID" value="AMY09679.1"/>
    <property type="molecule type" value="Genomic_DNA"/>
</dbReference>
<dbReference type="OrthoDB" id="9799482at2"/>
<gene>
    <name evidence="5" type="primary">lutR_1</name>
    <name evidence="5" type="ORF">LuPra_02901</name>
</gene>
<dbReference type="Gene3D" id="1.10.10.10">
    <property type="entry name" value="Winged helix-like DNA-binding domain superfamily/Winged helix DNA-binding domain"/>
    <property type="match status" value="1"/>
</dbReference>
<evidence type="ECO:0000313" key="6">
    <source>
        <dbReference type="Proteomes" id="UP000076079"/>
    </source>
</evidence>
<keyword evidence="1" id="KW-0805">Transcription regulation</keyword>
<dbReference type="CDD" id="cd07377">
    <property type="entry name" value="WHTH_GntR"/>
    <property type="match status" value="1"/>
</dbReference>
<dbReference type="InterPro" id="IPR008920">
    <property type="entry name" value="TF_FadR/GntR_C"/>
</dbReference>
<dbReference type="InterPro" id="IPR036388">
    <property type="entry name" value="WH-like_DNA-bd_sf"/>
</dbReference>
<evidence type="ECO:0000256" key="3">
    <source>
        <dbReference type="ARBA" id="ARBA00023163"/>
    </source>
</evidence>
<dbReference type="Pfam" id="PF00392">
    <property type="entry name" value="GntR"/>
    <property type="match status" value="1"/>
</dbReference>
<dbReference type="Proteomes" id="UP000076079">
    <property type="component" value="Chromosome"/>
</dbReference>
<dbReference type="Gene3D" id="1.20.120.530">
    <property type="entry name" value="GntR ligand-binding domain-like"/>
    <property type="match status" value="1"/>
</dbReference>
<dbReference type="GO" id="GO:0003700">
    <property type="term" value="F:DNA-binding transcription factor activity"/>
    <property type="evidence" value="ECO:0007669"/>
    <property type="project" value="InterPro"/>
</dbReference>